<sequence length="410" mass="46096">MEDHRLPKIVLYGELSTGHRNRGAPKKRLKDSLKKSLSSCNIENRQWSVLVTDRAAWRINVHDSVSAFERRRRTALEDKRSKRKNTRLVSRHLPGATVAEYAGHASDLSVTSGCAAGERRAPDNLRIRSQAKIDIRVADSVTGYNMERSAYSSRIRLVGGSGPNEGRVEVRPSDSFRWGTVCKNGFDLKDAEVVCRMLGYANVFTVRSYAYLGTGPIHLDNLQCDGTESSLFNCSHKGWGIHDCEHRDDVGVVCGAAPYLHSWVNQKPKTSSIEEMFSHQEKERRYPYRLDHSRIRLVGGSSRKEGRVEVRPADSMTWGTVCHNQFDMKDADVVCKMLGYPSALQVRKNAYFGPGRGPVYMDDLQCNGNENSLFNCSYPGWTIHDSNCNHDQDVGVGCTGMSFVSYFMKK</sequence>
<feature type="disulfide bond" evidence="9">
    <location>
        <begin position="366"/>
        <end position="376"/>
    </location>
</feature>
<dbReference type="PRINTS" id="PR00258">
    <property type="entry name" value="SPERACTRCPTR"/>
</dbReference>
<dbReference type="Gene3D" id="3.10.250.10">
    <property type="entry name" value="SRCR-like domain"/>
    <property type="match status" value="2"/>
</dbReference>
<keyword evidence="1" id="KW-0732">Signal</keyword>
<reference evidence="12" key="1">
    <citation type="submission" date="2025-08" db="UniProtKB">
        <authorList>
            <consortium name="RefSeq"/>
        </authorList>
    </citation>
    <scope>IDENTIFICATION</scope>
    <source>
        <tissue evidence="12">Gonad</tissue>
    </source>
</reference>
<dbReference type="PANTHER" id="PTHR48071:SF28">
    <property type="entry name" value="SRCR DOMAIN-CONTAINING PROTEIN"/>
    <property type="match status" value="1"/>
</dbReference>
<comment type="caution">
    <text evidence="9">Lacks conserved residue(s) required for the propagation of feature annotation.</text>
</comment>
<dbReference type="KEGG" id="bbel:109462560"/>
<dbReference type="SUPFAM" id="SSF56487">
    <property type="entry name" value="SRCR-like"/>
    <property type="match status" value="2"/>
</dbReference>
<evidence type="ECO:0000256" key="9">
    <source>
        <dbReference type="PROSITE-ProRule" id="PRU00196"/>
    </source>
</evidence>
<dbReference type="PANTHER" id="PTHR48071">
    <property type="entry name" value="SRCR DOMAIN-CONTAINING PROTEIN"/>
    <property type="match status" value="1"/>
</dbReference>
<proteinExistence type="predicted"/>
<dbReference type="GeneID" id="109462560"/>
<evidence type="ECO:0000259" key="10">
    <source>
        <dbReference type="PROSITE" id="PS50287"/>
    </source>
</evidence>
<dbReference type="InterPro" id="IPR001190">
    <property type="entry name" value="SRCR"/>
</dbReference>
<organism evidence="11 12">
    <name type="scientific">Branchiostoma belcheri</name>
    <name type="common">Amphioxus</name>
    <dbReference type="NCBI Taxonomy" id="7741"/>
    <lineage>
        <taxon>Eukaryota</taxon>
        <taxon>Metazoa</taxon>
        <taxon>Chordata</taxon>
        <taxon>Cephalochordata</taxon>
        <taxon>Leptocardii</taxon>
        <taxon>Amphioxiformes</taxon>
        <taxon>Branchiostomatidae</taxon>
        <taxon>Branchiostoma</taxon>
    </lineage>
</organism>
<accession>A0A6P4XRG4</accession>
<keyword evidence="11" id="KW-1185">Reference proteome</keyword>
<dbReference type="PROSITE" id="PS50287">
    <property type="entry name" value="SRCR_2"/>
    <property type="match status" value="2"/>
</dbReference>
<evidence type="ECO:0000256" key="5">
    <source>
        <dbReference type="ARBA" id="ARBA00023180"/>
    </source>
</evidence>
<protein>
    <recommendedName>
        <fullName evidence="8">Soluble scavenger receptor cysteine-rich domain-containing protein SSC5D</fullName>
    </recommendedName>
</protein>
<feature type="domain" description="SRCR" evidence="10">
    <location>
        <begin position="155"/>
        <end position="255"/>
    </location>
</feature>
<dbReference type="FunFam" id="3.10.250.10:FF:000007">
    <property type="entry name" value="Soluble scavenger receptor cysteine-rich domain-containing protein SSC5D"/>
    <property type="match status" value="1"/>
</dbReference>
<feature type="disulfide bond" evidence="9">
    <location>
        <begin position="224"/>
        <end position="234"/>
    </location>
</feature>
<dbReference type="InterPro" id="IPR036772">
    <property type="entry name" value="SRCR-like_dom_sf"/>
</dbReference>
<dbReference type="Proteomes" id="UP000515135">
    <property type="component" value="Unplaced"/>
</dbReference>
<keyword evidence="3 9" id="KW-1015">Disulfide bond</keyword>
<comment type="subunit">
    <text evidence="7">Interacts with LGALS1 and laminin.</text>
</comment>
<evidence type="ECO:0000256" key="6">
    <source>
        <dbReference type="ARBA" id="ARBA00058074"/>
    </source>
</evidence>
<dbReference type="GO" id="GO:0016020">
    <property type="term" value="C:membrane"/>
    <property type="evidence" value="ECO:0007669"/>
    <property type="project" value="InterPro"/>
</dbReference>
<gene>
    <name evidence="12" type="primary">LOC109462560</name>
</gene>
<evidence type="ECO:0000256" key="1">
    <source>
        <dbReference type="ARBA" id="ARBA00022729"/>
    </source>
</evidence>
<evidence type="ECO:0000256" key="3">
    <source>
        <dbReference type="ARBA" id="ARBA00023157"/>
    </source>
</evidence>
<evidence type="ECO:0000256" key="7">
    <source>
        <dbReference type="ARBA" id="ARBA00064153"/>
    </source>
</evidence>
<dbReference type="OrthoDB" id="536948at2759"/>
<evidence type="ECO:0000256" key="2">
    <source>
        <dbReference type="ARBA" id="ARBA00022737"/>
    </source>
</evidence>
<evidence type="ECO:0000256" key="8">
    <source>
        <dbReference type="ARBA" id="ARBA00069168"/>
    </source>
</evidence>
<keyword evidence="5" id="KW-0325">Glycoprotein</keyword>
<evidence type="ECO:0000313" key="11">
    <source>
        <dbReference type="Proteomes" id="UP000515135"/>
    </source>
</evidence>
<evidence type="ECO:0000256" key="4">
    <source>
        <dbReference type="ARBA" id="ARBA00023170"/>
    </source>
</evidence>
<dbReference type="AlphaFoldDB" id="A0A6P4XRG4"/>
<dbReference type="RefSeq" id="XP_019614673.1">
    <property type="nucleotide sequence ID" value="XM_019759114.1"/>
</dbReference>
<dbReference type="FunFam" id="3.10.250.10:FF:000011">
    <property type="entry name" value="Scavenger receptor class A member 5"/>
    <property type="match status" value="1"/>
</dbReference>
<dbReference type="Pfam" id="PF00530">
    <property type="entry name" value="SRCR"/>
    <property type="match status" value="2"/>
</dbReference>
<feature type="domain" description="SRCR" evidence="10">
    <location>
        <begin position="295"/>
        <end position="399"/>
    </location>
</feature>
<name>A0A6P4XRG4_BRABE</name>
<evidence type="ECO:0000313" key="12">
    <source>
        <dbReference type="RefSeq" id="XP_019614673.1"/>
    </source>
</evidence>
<dbReference type="SMART" id="SM00202">
    <property type="entry name" value="SR"/>
    <property type="match status" value="2"/>
</dbReference>
<comment type="function">
    <text evidence="6">Binds to extracellular matrix proteins. Binds to pathogen-associated molecular patterns (PAMPs) present on the cell walls of Gram-positive and Gram-negative bacteria and fungi, behaving as a pattern recognition receptor (PRR). Induces bacterial and fungal aggregation and subsequent inhibition of PAMP-induced cytokine release. Does not possess intrinsic bactericidal activity. May play a role in the innate defense and homeostasis of certain epithelial surfaces.</text>
</comment>
<keyword evidence="4" id="KW-0675">Receptor</keyword>
<keyword evidence="2" id="KW-0677">Repeat</keyword>